<keyword evidence="1" id="KW-0732">Signal</keyword>
<sequence>MKRFPVAFVVASILFFLSASLSISMATEEAAVYIVYAECPEGVKPEAFYIRTLAAVLGRYDLLRCCSEKRAKDAVIHHYTHAARGFAAKLTAQQVEELRSEFQFLRSSYDFWYLQFDLILDVSLLIPSHAIQICLFNRISTITFI</sequence>
<protein>
    <recommendedName>
        <fullName evidence="2">Inhibitor I9 domain-containing protein</fullName>
    </recommendedName>
</protein>
<accession>A0A426Y2X9</accession>
<reference evidence="3 4" key="1">
    <citation type="journal article" date="2014" name="Agronomy (Basel)">
        <title>A Draft Genome Sequence for Ensete ventricosum, the Drought-Tolerant Tree Against Hunger.</title>
        <authorList>
            <person name="Harrison J."/>
            <person name="Moore K.A."/>
            <person name="Paszkiewicz K."/>
            <person name="Jones T."/>
            <person name="Grant M."/>
            <person name="Ambacheew D."/>
            <person name="Muzemil S."/>
            <person name="Studholme D.J."/>
        </authorList>
    </citation>
    <scope>NUCLEOTIDE SEQUENCE [LARGE SCALE GENOMIC DNA]</scope>
</reference>
<dbReference type="Gene3D" id="3.30.70.80">
    <property type="entry name" value="Peptidase S8 propeptide/proteinase inhibitor I9"/>
    <property type="match status" value="1"/>
</dbReference>
<feature type="domain" description="Inhibitor I9" evidence="2">
    <location>
        <begin position="69"/>
        <end position="100"/>
    </location>
</feature>
<name>A0A426Y2X9_ENSVE</name>
<proteinExistence type="predicted"/>
<dbReference type="PANTHER" id="PTHR48222:SF4">
    <property type="entry name" value="PROTEINASE INHIBITOR, PROPEPTIDE"/>
    <property type="match status" value="1"/>
</dbReference>
<dbReference type="InterPro" id="IPR010259">
    <property type="entry name" value="S8pro/Inhibitor_I9"/>
</dbReference>
<feature type="chain" id="PRO_5019203120" description="Inhibitor I9 domain-containing protein" evidence="1">
    <location>
        <begin position="27"/>
        <end position="145"/>
    </location>
</feature>
<comment type="caution">
    <text evidence="3">The sequence shown here is derived from an EMBL/GenBank/DDBJ whole genome shotgun (WGS) entry which is preliminary data.</text>
</comment>
<feature type="signal peptide" evidence="1">
    <location>
        <begin position="1"/>
        <end position="26"/>
    </location>
</feature>
<dbReference type="PANTHER" id="PTHR48222">
    <property type="entry name" value="PROTEINASE INHIBITOR, PROPEPTIDE"/>
    <property type="match status" value="1"/>
</dbReference>
<evidence type="ECO:0000256" key="1">
    <source>
        <dbReference type="SAM" id="SignalP"/>
    </source>
</evidence>
<dbReference type="Proteomes" id="UP000287651">
    <property type="component" value="Unassembled WGS sequence"/>
</dbReference>
<evidence type="ECO:0000313" key="4">
    <source>
        <dbReference type="Proteomes" id="UP000287651"/>
    </source>
</evidence>
<dbReference type="AlphaFoldDB" id="A0A426Y2X9"/>
<dbReference type="EMBL" id="AMZH03015401">
    <property type="protein sequence ID" value="RRT46106.1"/>
    <property type="molecule type" value="Genomic_DNA"/>
</dbReference>
<evidence type="ECO:0000259" key="2">
    <source>
        <dbReference type="Pfam" id="PF05922"/>
    </source>
</evidence>
<organism evidence="3 4">
    <name type="scientific">Ensete ventricosum</name>
    <name type="common">Abyssinian banana</name>
    <name type="synonym">Musa ensete</name>
    <dbReference type="NCBI Taxonomy" id="4639"/>
    <lineage>
        <taxon>Eukaryota</taxon>
        <taxon>Viridiplantae</taxon>
        <taxon>Streptophyta</taxon>
        <taxon>Embryophyta</taxon>
        <taxon>Tracheophyta</taxon>
        <taxon>Spermatophyta</taxon>
        <taxon>Magnoliopsida</taxon>
        <taxon>Liliopsida</taxon>
        <taxon>Zingiberales</taxon>
        <taxon>Musaceae</taxon>
        <taxon>Ensete</taxon>
    </lineage>
</organism>
<dbReference type="InterPro" id="IPR037045">
    <property type="entry name" value="S8pro/Inhibitor_I9_sf"/>
</dbReference>
<evidence type="ECO:0000313" key="3">
    <source>
        <dbReference type="EMBL" id="RRT46106.1"/>
    </source>
</evidence>
<gene>
    <name evidence="3" type="ORF">B296_00043592</name>
</gene>
<dbReference type="Pfam" id="PF05922">
    <property type="entry name" value="Inhibitor_I9"/>
    <property type="match status" value="1"/>
</dbReference>